<proteinExistence type="predicted"/>
<dbReference type="EMBL" id="FOMR01000008">
    <property type="protein sequence ID" value="SFE11303.1"/>
    <property type="molecule type" value="Genomic_DNA"/>
</dbReference>
<name>A0A1I1XZR6_9BACI</name>
<dbReference type="PANTHER" id="PTHR33055:SF13">
    <property type="entry name" value="TRANSPOSASE"/>
    <property type="match status" value="1"/>
</dbReference>
<dbReference type="AlphaFoldDB" id="A0A1I1XZR6"/>
<protein>
    <submittedName>
        <fullName evidence="3">Transposase</fullName>
    </submittedName>
</protein>
<dbReference type="InterPro" id="IPR047650">
    <property type="entry name" value="Transpos_IS110"/>
</dbReference>
<dbReference type="GO" id="GO:0003677">
    <property type="term" value="F:DNA binding"/>
    <property type="evidence" value="ECO:0007669"/>
    <property type="project" value="InterPro"/>
</dbReference>
<sequence length="428" mass="49996">MHDKVNDKINQVTEDTLIIGVDIAKRKHYACAIDDRGRELKRAFSFKQSYQGFENFIQAINELKTKHQKTNVLIGFEATGHYWKNLAERLRDEELLYVIVNPMHVKRSKEFEDNNQSKNDKKDARLIARLVENGYFTFHRFLKDIEAELRECTMWRRDLIDERASLKNKLANWTDQYFPEFTEVFKDWGIQARTVLRYTPYPKDVQTRSVEECMALYLEDKGARFLSRNKIAELKERASLSIGRTQGQEMAYFKLVNLLDQYALLEKQIQAIEEKLCFYARQLSDFEWIASIRGVSDLQAAELLAETGPLSQYSHPRQLIKLAGLTLRDDSSGDREGEKRLSKRGRKALRALLFRMVTTILPNNEAFKAIYQYYIDRSDNPLKKKEAKVALCRKILQVVYGMSKHQCPFDGDQMRRDLSSHLPVNQAA</sequence>
<dbReference type="RefSeq" id="WP_090085809.1">
    <property type="nucleotide sequence ID" value="NZ_FOMR01000008.1"/>
</dbReference>
<accession>A0A1I1XZR6</accession>
<organism evidence="3 4">
    <name type="scientific">Lentibacillus persicus</name>
    <dbReference type="NCBI Taxonomy" id="640948"/>
    <lineage>
        <taxon>Bacteria</taxon>
        <taxon>Bacillati</taxon>
        <taxon>Bacillota</taxon>
        <taxon>Bacilli</taxon>
        <taxon>Bacillales</taxon>
        <taxon>Bacillaceae</taxon>
        <taxon>Lentibacillus</taxon>
    </lineage>
</organism>
<evidence type="ECO:0000313" key="4">
    <source>
        <dbReference type="Proteomes" id="UP000199474"/>
    </source>
</evidence>
<dbReference type="InterPro" id="IPR003346">
    <property type="entry name" value="Transposase_20"/>
</dbReference>
<feature type="domain" description="Transposase IS116/IS110/IS902 C-terminal" evidence="2">
    <location>
        <begin position="289"/>
        <end position="372"/>
    </location>
</feature>
<dbReference type="InterPro" id="IPR002525">
    <property type="entry name" value="Transp_IS110-like_N"/>
</dbReference>
<dbReference type="GO" id="GO:0006313">
    <property type="term" value="P:DNA transposition"/>
    <property type="evidence" value="ECO:0007669"/>
    <property type="project" value="InterPro"/>
</dbReference>
<evidence type="ECO:0000259" key="2">
    <source>
        <dbReference type="Pfam" id="PF02371"/>
    </source>
</evidence>
<feature type="domain" description="Transposase IS110-like N-terminal" evidence="1">
    <location>
        <begin position="19"/>
        <end position="179"/>
    </location>
</feature>
<dbReference type="PANTHER" id="PTHR33055">
    <property type="entry name" value="TRANSPOSASE FOR INSERTION SEQUENCE ELEMENT IS1111A"/>
    <property type="match status" value="1"/>
</dbReference>
<dbReference type="OrthoDB" id="9790935at2"/>
<evidence type="ECO:0000313" key="3">
    <source>
        <dbReference type="EMBL" id="SFE11303.1"/>
    </source>
</evidence>
<dbReference type="Pfam" id="PF01548">
    <property type="entry name" value="DEDD_Tnp_IS110"/>
    <property type="match status" value="1"/>
</dbReference>
<dbReference type="STRING" id="640948.SAMN05216238_108142"/>
<dbReference type="Proteomes" id="UP000199474">
    <property type="component" value="Unassembled WGS sequence"/>
</dbReference>
<evidence type="ECO:0000259" key="1">
    <source>
        <dbReference type="Pfam" id="PF01548"/>
    </source>
</evidence>
<keyword evidence="4" id="KW-1185">Reference proteome</keyword>
<dbReference type="Pfam" id="PF02371">
    <property type="entry name" value="Transposase_20"/>
    <property type="match status" value="1"/>
</dbReference>
<dbReference type="NCBIfam" id="NF033542">
    <property type="entry name" value="transpos_IS110"/>
    <property type="match status" value="1"/>
</dbReference>
<reference evidence="4" key="1">
    <citation type="submission" date="2016-10" db="EMBL/GenBank/DDBJ databases">
        <authorList>
            <person name="Varghese N."/>
            <person name="Submissions S."/>
        </authorList>
    </citation>
    <scope>NUCLEOTIDE SEQUENCE [LARGE SCALE GENOMIC DNA]</scope>
    <source>
        <strain evidence="4">DSM 22530</strain>
    </source>
</reference>
<dbReference type="GO" id="GO:0004803">
    <property type="term" value="F:transposase activity"/>
    <property type="evidence" value="ECO:0007669"/>
    <property type="project" value="InterPro"/>
</dbReference>
<gene>
    <name evidence="3" type="ORF">SAMN05216238_108142</name>
</gene>